<comment type="caution">
    <text evidence="2">The sequence shown here is derived from an EMBL/GenBank/DDBJ whole genome shotgun (WGS) entry which is preliminary data.</text>
</comment>
<dbReference type="InterPro" id="IPR036291">
    <property type="entry name" value="NAD(P)-bd_dom_sf"/>
</dbReference>
<dbReference type="PANTHER" id="PTHR12126:SF11">
    <property type="entry name" value="NADH DEHYDROGENASE [UBIQUINONE] 1 ALPHA SUBCOMPLEX SUBUNIT 9, MITOCHONDRIAL"/>
    <property type="match status" value="1"/>
</dbReference>
<dbReference type="EMBL" id="JACWMS010000001">
    <property type="protein sequence ID" value="MBD1319325.1"/>
    <property type="molecule type" value="Genomic_DNA"/>
</dbReference>
<dbReference type="PANTHER" id="PTHR12126">
    <property type="entry name" value="NADH-UBIQUINONE OXIDOREDUCTASE 39 KDA SUBUNIT-RELATED"/>
    <property type="match status" value="1"/>
</dbReference>
<dbReference type="Pfam" id="PF13460">
    <property type="entry name" value="NAD_binding_10"/>
    <property type="match status" value="1"/>
</dbReference>
<evidence type="ECO:0000313" key="2">
    <source>
        <dbReference type="EMBL" id="MBD1319325.1"/>
    </source>
</evidence>
<accession>A0ABR7W929</accession>
<dbReference type="InterPro" id="IPR051207">
    <property type="entry name" value="ComplexI_NDUFA9_subunit"/>
</dbReference>
<protein>
    <submittedName>
        <fullName evidence="2">NAD(P)H-binding protein</fullName>
    </submittedName>
</protein>
<gene>
    <name evidence="2" type="ORF">IDF66_06990</name>
</gene>
<proteinExistence type="predicted"/>
<feature type="domain" description="NAD(P)-binding" evidence="1">
    <location>
        <begin position="7"/>
        <end position="113"/>
    </location>
</feature>
<dbReference type="Gene3D" id="3.40.50.720">
    <property type="entry name" value="NAD(P)-binding Rossmann-like Domain"/>
    <property type="match status" value="1"/>
</dbReference>
<dbReference type="RefSeq" id="WP_164310683.1">
    <property type="nucleotide sequence ID" value="NZ_BAABAD010000003.1"/>
</dbReference>
<dbReference type="SUPFAM" id="SSF51735">
    <property type="entry name" value="NAD(P)-binding Rossmann-fold domains"/>
    <property type="match status" value="1"/>
</dbReference>
<sequence>MRVLVTGATGYVGSRLVCALVDRGDDVVVTSRRPDSLRRFGWFGRVTAIAMDADESASAHDAVAGAGDIDALYFLVHGIGQQDFDEADTRAAHNVAVAARAANVPRIVYLGGFVPDCDHDDLSRHLRSRAEVGAALDIPGGPDLVWLRAAVILGAGSTSFEIIRYVADRLAVIPQPGWVDNPMDPISVRDVIHYLVEVVDPTFPAGAYDIAGPDVGARYESVLSEYLRAIRQPRLRLPVPFVNSHLAGRVTGMLVPVPSSLTADLVASLSQPMTASEHSIRALVPEPPNGLIPMREAIESAVHTTSPRSVCALADPHHLADTDPGWAGGDLMRIRRAVSGGIGWIVGFTTRRVRGVVSLLSG</sequence>
<name>A0ABR7W929_9ACTN</name>
<organism evidence="2 3">
    <name type="scientific">Gordonia hankookensis</name>
    <dbReference type="NCBI Taxonomy" id="589403"/>
    <lineage>
        <taxon>Bacteria</taxon>
        <taxon>Bacillati</taxon>
        <taxon>Actinomycetota</taxon>
        <taxon>Actinomycetes</taxon>
        <taxon>Mycobacteriales</taxon>
        <taxon>Gordoniaceae</taxon>
        <taxon>Gordonia</taxon>
    </lineage>
</organism>
<evidence type="ECO:0000313" key="3">
    <source>
        <dbReference type="Proteomes" id="UP000602395"/>
    </source>
</evidence>
<dbReference type="Proteomes" id="UP000602395">
    <property type="component" value="Unassembled WGS sequence"/>
</dbReference>
<dbReference type="InterPro" id="IPR016040">
    <property type="entry name" value="NAD(P)-bd_dom"/>
</dbReference>
<evidence type="ECO:0000259" key="1">
    <source>
        <dbReference type="Pfam" id="PF13460"/>
    </source>
</evidence>
<reference evidence="2 3" key="1">
    <citation type="submission" date="2020-09" db="EMBL/GenBank/DDBJ databases">
        <title>Novel species in genus Gordonia.</title>
        <authorList>
            <person name="Zhang G."/>
        </authorList>
    </citation>
    <scope>NUCLEOTIDE SEQUENCE [LARGE SCALE GENOMIC DNA]</scope>
    <source>
        <strain evidence="2 3">ON-33</strain>
    </source>
</reference>
<keyword evidence="3" id="KW-1185">Reference proteome</keyword>